<accession>A0A0C2MDB9</accession>
<keyword evidence="2" id="KW-1185">Reference proteome</keyword>
<dbReference type="EMBL" id="JWZT01005018">
    <property type="protein sequence ID" value="KII62304.1"/>
    <property type="molecule type" value="Genomic_DNA"/>
</dbReference>
<proteinExistence type="predicted"/>
<gene>
    <name evidence="1" type="ORF">RF11_03346</name>
</gene>
<organism evidence="1 2">
    <name type="scientific">Thelohanellus kitauei</name>
    <name type="common">Myxosporean</name>
    <dbReference type="NCBI Taxonomy" id="669202"/>
    <lineage>
        <taxon>Eukaryota</taxon>
        <taxon>Metazoa</taxon>
        <taxon>Cnidaria</taxon>
        <taxon>Myxozoa</taxon>
        <taxon>Myxosporea</taxon>
        <taxon>Bivalvulida</taxon>
        <taxon>Platysporina</taxon>
        <taxon>Myxobolidae</taxon>
        <taxon>Thelohanellus</taxon>
    </lineage>
</organism>
<comment type="caution">
    <text evidence="1">The sequence shown here is derived from an EMBL/GenBank/DDBJ whole genome shotgun (WGS) entry which is preliminary data.</text>
</comment>
<protein>
    <recommendedName>
        <fullName evidence="3">Sortilin N-terminal domain-containing protein</fullName>
    </recommendedName>
</protein>
<dbReference type="AlphaFoldDB" id="A0A0C2MDB9"/>
<evidence type="ECO:0008006" key="3">
    <source>
        <dbReference type="Google" id="ProtNLM"/>
    </source>
</evidence>
<evidence type="ECO:0000313" key="1">
    <source>
        <dbReference type="EMBL" id="KII62304.1"/>
    </source>
</evidence>
<evidence type="ECO:0000313" key="2">
    <source>
        <dbReference type="Proteomes" id="UP000031668"/>
    </source>
</evidence>
<dbReference type="Proteomes" id="UP000031668">
    <property type="component" value="Unassembled WGS sequence"/>
</dbReference>
<reference evidence="1 2" key="1">
    <citation type="journal article" date="2014" name="Genome Biol. Evol.">
        <title>The genome of the myxosporean Thelohanellus kitauei shows adaptations to nutrient acquisition within its fish host.</title>
        <authorList>
            <person name="Yang Y."/>
            <person name="Xiong J."/>
            <person name="Zhou Z."/>
            <person name="Huo F."/>
            <person name="Miao W."/>
            <person name="Ran C."/>
            <person name="Liu Y."/>
            <person name="Zhang J."/>
            <person name="Feng J."/>
            <person name="Wang M."/>
            <person name="Wang M."/>
            <person name="Wang L."/>
            <person name="Yao B."/>
        </authorList>
    </citation>
    <scope>NUCLEOTIDE SEQUENCE [LARGE SCALE GENOMIC DNA]</scope>
    <source>
        <strain evidence="1">Wuqing</strain>
    </source>
</reference>
<sequence>MVYSDNGLIILWKQINPRHLEENDSYFHVSNDYGHSFMNHRVVFNDKPVYISEMESIGNYIFCQSSINTSYFYFDKNLQFSHYSTRDKDSTISVHPKYINYISKRDIIKSESVSDIL</sequence>
<name>A0A0C2MDB9_THEKT</name>